<feature type="transmembrane region" description="Helical" evidence="1">
    <location>
        <begin position="43"/>
        <end position="64"/>
    </location>
</feature>
<name>A0ABV9TR74_9ACTN</name>
<evidence type="ECO:0008006" key="4">
    <source>
        <dbReference type="Google" id="ProtNLM"/>
    </source>
</evidence>
<accession>A0ABV9TR74</accession>
<proteinExistence type="predicted"/>
<comment type="caution">
    <text evidence="2">The sequence shown here is derived from an EMBL/GenBank/DDBJ whole genome shotgun (WGS) entry which is preliminary data.</text>
</comment>
<keyword evidence="1" id="KW-1133">Transmembrane helix</keyword>
<keyword evidence="1" id="KW-0812">Transmembrane</keyword>
<evidence type="ECO:0000313" key="2">
    <source>
        <dbReference type="EMBL" id="MFC4906071.1"/>
    </source>
</evidence>
<keyword evidence="3" id="KW-1185">Reference proteome</keyword>
<gene>
    <name evidence="2" type="ORF">ACFPCY_01950</name>
</gene>
<sequence length="302" mass="33083">MRRVLAVGFAPQALFLTCLLALLRAHSFTGHSEWRRVPPATALTAVELLATICATAGLLGLLLVPYQVRAVRVLEGYWDRWSLTARLADLLVARQHRRWRSLRAAASRTASGEAQSPGDLRRSADAARRLAALPAPDVLLPTALGNALRAGELSAGERYGLSTLASWPRIYPQLSRPLADAVSSARDMLDASVHLCYSLAACTALLTAGLYDEPRTWWLPALTVIATAVAYKGAVTSAQTYSGLMHVVYDLHRFDLARALHHPLPAREDEEEMFERLSEALKGTATRLPYDHGLRDANRDES</sequence>
<evidence type="ECO:0000256" key="1">
    <source>
        <dbReference type="SAM" id="Phobius"/>
    </source>
</evidence>
<dbReference type="EMBL" id="JBHSIT010000001">
    <property type="protein sequence ID" value="MFC4906071.1"/>
    <property type="molecule type" value="Genomic_DNA"/>
</dbReference>
<organism evidence="2 3">
    <name type="scientific">Actinomadura gamaensis</name>
    <dbReference type="NCBI Taxonomy" id="1763541"/>
    <lineage>
        <taxon>Bacteria</taxon>
        <taxon>Bacillati</taxon>
        <taxon>Actinomycetota</taxon>
        <taxon>Actinomycetes</taxon>
        <taxon>Streptosporangiales</taxon>
        <taxon>Thermomonosporaceae</taxon>
        <taxon>Actinomadura</taxon>
    </lineage>
</organism>
<protein>
    <recommendedName>
        <fullName evidence="4">Integral membrane protein</fullName>
    </recommendedName>
</protein>
<reference evidence="3" key="1">
    <citation type="journal article" date="2019" name="Int. J. Syst. Evol. Microbiol.">
        <title>The Global Catalogue of Microorganisms (GCM) 10K type strain sequencing project: providing services to taxonomists for standard genome sequencing and annotation.</title>
        <authorList>
            <consortium name="The Broad Institute Genomics Platform"/>
            <consortium name="The Broad Institute Genome Sequencing Center for Infectious Disease"/>
            <person name="Wu L."/>
            <person name="Ma J."/>
        </authorList>
    </citation>
    <scope>NUCLEOTIDE SEQUENCE [LARGE SCALE GENOMIC DNA]</scope>
    <source>
        <strain evidence="3">KLKA75</strain>
    </source>
</reference>
<keyword evidence="1" id="KW-0472">Membrane</keyword>
<dbReference type="Proteomes" id="UP001595872">
    <property type="component" value="Unassembled WGS sequence"/>
</dbReference>
<evidence type="ECO:0000313" key="3">
    <source>
        <dbReference type="Proteomes" id="UP001595872"/>
    </source>
</evidence>
<dbReference type="RefSeq" id="WP_378251794.1">
    <property type="nucleotide sequence ID" value="NZ_JBHSIT010000001.1"/>
</dbReference>